<dbReference type="EMBL" id="NESQ01000179">
    <property type="protein sequence ID" value="PUU76676.1"/>
    <property type="molecule type" value="Genomic_DNA"/>
</dbReference>
<name>A0A2T6ZMK2_TUBBO</name>
<sequence length="145" mass="16436">MSQISISTKLQVKTQQFLRNRLKKHLFAWLLSTMTLAIECKLITLSENVSFGVLPGEPENNPAKHGLMHPGEQVMVRPPVPARSVTFSESTIFVDWATSRLGFKRSLTFRSVVSGLKRTPAESKCKKVRGFLRKARDRMKKDHNA</sequence>
<protein>
    <submittedName>
        <fullName evidence="1">Uncharacterized protein</fullName>
    </submittedName>
</protein>
<evidence type="ECO:0000313" key="2">
    <source>
        <dbReference type="Proteomes" id="UP000244722"/>
    </source>
</evidence>
<accession>A0A2T6ZMK2</accession>
<organism evidence="1 2">
    <name type="scientific">Tuber borchii</name>
    <name type="common">White truffle</name>
    <dbReference type="NCBI Taxonomy" id="42251"/>
    <lineage>
        <taxon>Eukaryota</taxon>
        <taxon>Fungi</taxon>
        <taxon>Dikarya</taxon>
        <taxon>Ascomycota</taxon>
        <taxon>Pezizomycotina</taxon>
        <taxon>Pezizomycetes</taxon>
        <taxon>Pezizales</taxon>
        <taxon>Tuberaceae</taxon>
        <taxon>Tuber</taxon>
    </lineage>
</organism>
<keyword evidence="2" id="KW-1185">Reference proteome</keyword>
<dbReference type="Proteomes" id="UP000244722">
    <property type="component" value="Unassembled WGS sequence"/>
</dbReference>
<evidence type="ECO:0000313" key="1">
    <source>
        <dbReference type="EMBL" id="PUU76676.1"/>
    </source>
</evidence>
<proteinExistence type="predicted"/>
<gene>
    <name evidence="1" type="ORF">B9Z19DRAFT_1129376</name>
</gene>
<dbReference type="AlphaFoldDB" id="A0A2T6ZMK2"/>
<dbReference type="STRING" id="42251.A0A2T6ZMK2"/>
<reference evidence="1 2" key="1">
    <citation type="submission" date="2017-04" db="EMBL/GenBank/DDBJ databases">
        <title>Draft genome sequence of Tuber borchii Vittad., a whitish edible truffle.</title>
        <authorList>
            <consortium name="DOE Joint Genome Institute"/>
            <person name="Murat C."/>
            <person name="Kuo A."/>
            <person name="Barry K.W."/>
            <person name="Clum A."/>
            <person name="Dockter R.B."/>
            <person name="Fauchery L."/>
            <person name="Iotti M."/>
            <person name="Kohler A."/>
            <person name="Labutti K."/>
            <person name="Lindquist E.A."/>
            <person name="Lipzen A."/>
            <person name="Ohm R.A."/>
            <person name="Wang M."/>
            <person name="Grigoriev I.V."/>
            <person name="Zambonelli A."/>
            <person name="Martin F.M."/>
        </authorList>
    </citation>
    <scope>NUCLEOTIDE SEQUENCE [LARGE SCALE GENOMIC DNA]</scope>
    <source>
        <strain evidence="1 2">Tbo3840</strain>
    </source>
</reference>
<comment type="caution">
    <text evidence="1">The sequence shown here is derived from an EMBL/GenBank/DDBJ whole genome shotgun (WGS) entry which is preliminary data.</text>
</comment>